<sequence>MIVISGRMRFDPAHRDHALAEIAPVVAATATEEGNVHYRYYADLEDPNVLLLFEEWRDDEALQAHFAQPYVLSFLEQLPTLGMVEASVHRYDVSTKSLMG</sequence>
<dbReference type="EMBL" id="CAEZYR010000173">
    <property type="protein sequence ID" value="CAB4769705.1"/>
    <property type="molecule type" value="Genomic_DNA"/>
</dbReference>
<dbReference type="PANTHER" id="PTHR33336:SF15">
    <property type="entry name" value="ABM DOMAIN-CONTAINING PROTEIN"/>
    <property type="match status" value="1"/>
</dbReference>
<evidence type="ECO:0000313" key="2">
    <source>
        <dbReference type="EMBL" id="CAB4769705.1"/>
    </source>
</evidence>
<reference evidence="2" key="1">
    <citation type="submission" date="2020-05" db="EMBL/GenBank/DDBJ databases">
        <authorList>
            <person name="Chiriac C."/>
            <person name="Salcher M."/>
            <person name="Ghai R."/>
            <person name="Kavagutti S V."/>
        </authorList>
    </citation>
    <scope>NUCLEOTIDE SEQUENCE</scope>
</reference>
<dbReference type="EMBL" id="CAFBOS010000008">
    <property type="protein sequence ID" value="CAB4979145.1"/>
    <property type="molecule type" value="Genomic_DNA"/>
</dbReference>
<dbReference type="Gene3D" id="3.30.70.100">
    <property type="match status" value="1"/>
</dbReference>
<dbReference type="GO" id="GO:0003824">
    <property type="term" value="F:catalytic activity"/>
    <property type="evidence" value="ECO:0007669"/>
    <property type="project" value="TreeGrafter"/>
</dbReference>
<dbReference type="InterPro" id="IPR007138">
    <property type="entry name" value="ABM_dom"/>
</dbReference>
<name>A0A6J6VFV2_9ZZZZ</name>
<evidence type="ECO:0000259" key="1">
    <source>
        <dbReference type="PROSITE" id="PS51725"/>
    </source>
</evidence>
<gene>
    <name evidence="2" type="ORF">UFOPK2754_03028</name>
    <name evidence="3" type="ORF">UFOPK3139_02906</name>
    <name evidence="4" type="ORF">UFOPK3543_01139</name>
    <name evidence="5" type="ORF">UFOPK3967_00243</name>
</gene>
<evidence type="ECO:0000313" key="4">
    <source>
        <dbReference type="EMBL" id="CAB4905957.1"/>
    </source>
</evidence>
<organism evidence="2">
    <name type="scientific">freshwater metagenome</name>
    <dbReference type="NCBI Taxonomy" id="449393"/>
    <lineage>
        <taxon>unclassified sequences</taxon>
        <taxon>metagenomes</taxon>
        <taxon>ecological metagenomes</taxon>
    </lineage>
</organism>
<dbReference type="InterPro" id="IPR050744">
    <property type="entry name" value="AI-2_Isomerase_LsrG"/>
</dbReference>
<dbReference type="EMBL" id="CAFBMH010000033">
    <property type="protein sequence ID" value="CAB4905957.1"/>
    <property type="molecule type" value="Genomic_DNA"/>
</dbReference>
<dbReference type="SUPFAM" id="SSF54909">
    <property type="entry name" value="Dimeric alpha+beta barrel"/>
    <property type="match status" value="1"/>
</dbReference>
<dbReference type="PROSITE" id="PS51725">
    <property type="entry name" value="ABM"/>
    <property type="match status" value="1"/>
</dbReference>
<dbReference type="EMBL" id="CAFABA010000180">
    <property type="protein sequence ID" value="CAB4836462.1"/>
    <property type="molecule type" value="Genomic_DNA"/>
</dbReference>
<dbReference type="PANTHER" id="PTHR33336">
    <property type="entry name" value="QUINOL MONOOXYGENASE YGIN-RELATED"/>
    <property type="match status" value="1"/>
</dbReference>
<evidence type="ECO:0000313" key="3">
    <source>
        <dbReference type="EMBL" id="CAB4836462.1"/>
    </source>
</evidence>
<evidence type="ECO:0000313" key="5">
    <source>
        <dbReference type="EMBL" id="CAB4979145.1"/>
    </source>
</evidence>
<protein>
    <submittedName>
        <fullName evidence="2">Unannotated protein</fullName>
    </submittedName>
</protein>
<dbReference type="AlphaFoldDB" id="A0A6J6VFV2"/>
<accession>A0A6J6VFV2</accession>
<dbReference type="Pfam" id="PF03992">
    <property type="entry name" value="ABM"/>
    <property type="match status" value="1"/>
</dbReference>
<dbReference type="InterPro" id="IPR011008">
    <property type="entry name" value="Dimeric_a/b-barrel"/>
</dbReference>
<feature type="domain" description="ABM" evidence="1">
    <location>
        <begin position="2"/>
        <end position="90"/>
    </location>
</feature>
<proteinExistence type="predicted"/>